<feature type="transmembrane region" description="Helical" evidence="8">
    <location>
        <begin position="12"/>
        <end position="34"/>
    </location>
</feature>
<feature type="transmembrane region" description="Helical" evidence="8">
    <location>
        <begin position="40"/>
        <end position="62"/>
    </location>
</feature>
<organism evidence="9 10">
    <name type="scientific">Oceanobacillus halophilus</name>
    <dbReference type="NCBI Taxonomy" id="930130"/>
    <lineage>
        <taxon>Bacteria</taxon>
        <taxon>Bacillati</taxon>
        <taxon>Bacillota</taxon>
        <taxon>Bacilli</taxon>
        <taxon>Bacillales</taxon>
        <taxon>Bacillaceae</taxon>
        <taxon>Oceanobacillus</taxon>
    </lineage>
</organism>
<dbReference type="Gene3D" id="1.20.1740.10">
    <property type="entry name" value="Amino acid/polyamine transporter I"/>
    <property type="match status" value="1"/>
</dbReference>
<keyword evidence="4" id="KW-0309">Germination</keyword>
<feature type="transmembrane region" description="Helical" evidence="8">
    <location>
        <begin position="83"/>
        <end position="101"/>
    </location>
</feature>
<evidence type="ECO:0000256" key="1">
    <source>
        <dbReference type="ARBA" id="ARBA00004141"/>
    </source>
</evidence>
<feature type="transmembrane region" description="Helical" evidence="8">
    <location>
        <begin position="121"/>
        <end position="139"/>
    </location>
</feature>
<feature type="transmembrane region" description="Helical" evidence="8">
    <location>
        <begin position="307"/>
        <end position="326"/>
    </location>
</feature>
<evidence type="ECO:0000256" key="6">
    <source>
        <dbReference type="ARBA" id="ARBA00022989"/>
    </source>
</evidence>
<name>A0A494ZTE7_9BACI</name>
<comment type="similarity">
    <text evidence="2">Belongs to the amino acid-polyamine-organocation (APC) superfamily. Spore germination protein (SGP) (TC 2.A.3.9) family.</text>
</comment>
<evidence type="ECO:0000256" key="2">
    <source>
        <dbReference type="ARBA" id="ARBA00007998"/>
    </source>
</evidence>
<gene>
    <name evidence="9" type="ORF">D8M06_18735</name>
</gene>
<dbReference type="PANTHER" id="PTHR34975">
    <property type="entry name" value="SPORE GERMINATION PROTEIN A2"/>
    <property type="match status" value="1"/>
</dbReference>
<dbReference type="GO" id="GO:0016020">
    <property type="term" value="C:membrane"/>
    <property type="evidence" value="ECO:0007669"/>
    <property type="project" value="UniProtKB-SubCell"/>
</dbReference>
<feature type="transmembrane region" description="Helical" evidence="8">
    <location>
        <begin position="146"/>
        <end position="165"/>
    </location>
</feature>
<dbReference type="GO" id="GO:0009847">
    <property type="term" value="P:spore germination"/>
    <property type="evidence" value="ECO:0007669"/>
    <property type="project" value="InterPro"/>
</dbReference>
<dbReference type="InterPro" id="IPR004761">
    <property type="entry name" value="Spore_GerAB"/>
</dbReference>
<feature type="transmembrane region" description="Helical" evidence="8">
    <location>
        <begin position="338"/>
        <end position="359"/>
    </location>
</feature>
<keyword evidence="5 8" id="KW-0812">Transmembrane</keyword>
<keyword evidence="6 8" id="KW-1133">Transmembrane helix</keyword>
<evidence type="ECO:0000313" key="10">
    <source>
        <dbReference type="Proteomes" id="UP000269301"/>
    </source>
</evidence>
<accession>A0A494ZTE7</accession>
<dbReference type="NCBIfam" id="TIGR00912">
    <property type="entry name" value="2A0309"/>
    <property type="match status" value="1"/>
</dbReference>
<sequence length="367" mass="40812">MNKPSDKVTNLQLAFIIISTMLGVSMLGLTHFTVRGAGNAAPFASLVGIFIAFIGLMGYVLIGRRFTKDTLVGYNESILGKPIGRLCSFLIVIVFLALTGLETRQFAEAVQGSILPNTPMHISIIAMILLFATTSFQRVDTFASIHFFYVPLILIPIIIVVAPAFRDIEIYHMTPILGNDPTWGGFMNGALAVTQAIGNFVVIAMVIPFMKYPKKSWKGAVGGFWIAGFIVIFMTTMTVAVFGENEIKKMYWPLLNLGRMITIPGEVLSRIDAVLLVSWVYGVFTTLLSYYFLVVRGVCGIFRFHHYRVVSLITAPIIYGIAIFPRDIYTLYDYIRMFSSYGVVPLLVYPFFLLCISIIRKKKGGSV</sequence>
<proteinExistence type="inferred from homology"/>
<feature type="transmembrane region" description="Helical" evidence="8">
    <location>
        <begin position="185"/>
        <end position="207"/>
    </location>
</feature>
<keyword evidence="10" id="KW-1185">Reference proteome</keyword>
<feature type="transmembrane region" description="Helical" evidence="8">
    <location>
        <begin position="219"/>
        <end position="242"/>
    </location>
</feature>
<feature type="transmembrane region" description="Helical" evidence="8">
    <location>
        <begin position="273"/>
        <end position="295"/>
    </location>
</feature>
<evidence type="ECO:0000256" key="4">
    <source>
        <dbReference type="ARBA" id="ARBA00022544"/>
    </source>
</evidence>
<keyword evidence="3" id="KW-0813">Transport</keyword>
<dbReference type="OrthoDB" id="2661055at2"/>
<comment type="subcellular location">
    <subcellularLocation>
        <location evidence="1">Membrane</location>
        <topology evidence="1">Multi-pass membrane protein</topology>
    </subcellularLocation>
</comment>
<evidence type="ECO:0000256" key="5">
    <source>
        <dbReference type="ARBA" id="ARBA00022692"/>
    </source>
</evidence>
<dbReference type="RefSeq" id="WP_121206109.1">
    <property type="nucleotide sequence ID" value="NZ_RBZP01000030.1"/>
</dbReference>
<dbReference type="Pfam" id="PF03845">
    <property type="entry name" value="Spore_permease"/>
    <property type="match status" value="1"/>
</dbReference>
<keyword evidence="7 8" id="KW-0472">Membrane</keyword>
<dbReference type="EMBL" id="RBZP01000030">
    <property type="protein sequence ID" value="RKQ28552.1"/>
    <property type="molecule type" value="Genomic_DNA"/>
</dbReference>
<protein>
    <submittedName>
        <fullName evidence="9">Spore gernimation protein</fullName>
    </submittedName>
</protein>
<dbReference type="PANTHER" id="PTHR34975:SF2">
    <property type="entry name" value="SPORE GERMINATION PROTEIN A2"/>
    <property type="match status" value="1"/>
</dbReference>
<evidence type="ECO:0000313" key="9">
    <source>
        <dbReference type="EMBL" id="RKQ28552.1"/>
    </source>
</evidence>
<reference evidence="9 10" key="1">
    <citation type="journal article" date="2016" name="Int. J. Syst. Evol. Microbiol.">
        <title>Oceanobacillus halophilus sp. nov., a novel moderately halophilic bacterium from a hypersaline lake.</title>
        <authorList>
            <person name="Amoozegar M.A."/>
            <person name="Bagheri M."/>
            <person name="Makhdoumi A."/>
            <person name="Nikou M.M."/>
            <person name="Fazeli S.A.S."/>
            <person name="Schumann P."/>
            <person name="Sproer C."/>
            <person name="Sanchez-Porro C."/>
            <person name="Ventosa A."/>
        </authorList>
    </citation>
    <scope>NUCLEOTIDE SEQUENCE [LARGE SCALE GENOMIC DNA]</scope>
    <source>
        <strain evidence="9 10">DSM 23996</strain>
    </source>
</reference>
<dbReference type="AlphaFoldDB" id="A0A494ZTE7"/>
<evidence type="ECO:0000256" key="8">
    <source>
        <dbReference type="SAM" id="Phobius"/>
    </source>
</evidence>
<evidence type="ECO:0000256" key="7">
    <source>
        <dbReference type="ARBA" id="ARBA00023136"/>
    </source>
</evidence>
<dbReference type="Proteomes" id="UP000269301">
    <property type="component" value="Unassembled WGS sequence"/>
</dbReference>
<comment type="caution">
    <text evidence="9">The sequence shown here is derived from an EMBL/GenBank/DDBJ whole genome shotgun (WGS) entry which is preliminary data.</text>
</comment>
<evidence type="ECO:0000256" key="3">
    <source>
        <dbReference type="ARBA" id="ARBA00022448"/>
    </source>
</evidence>